<evidence type="ECO:0000313" key="2">
    <source>
        <dbReference type="Proteomes" id="UP000092565"/>
    </source>
</evidence>
<reference evidence="1 2" key="1">
    <citation type="submission" date="2016-04" db="EMBL/GenBank/DDBJ databases">
        <authorList>
            <person name="Evans L.H."/>
            <person name="Alamgir A."/>
            <person name="Owens N."/>
            <person name="Weber N.D."/>
            <person name="Virtaneva K."/>
            <person name="Barbian K."/>
            <person name="Babar A."/>
            <person name="Rosenke K."/>
        </authorList>
    </citation>
    <scope>NUCLEOTIDE SEQUENCE [LARGE SCALE GENOMIC DNA]</scope>
    <source>
        <strain evidence="1 2">JL2886</strain>
    </source>
</reference>
<dbReference type="Proteomes" id="UP000092565">
    <property type="component" value="Chromosome"/>
</dbReference>
<sequence>MVAGFTHGDLLGRLATRYRTKILHSPPWIIPACCTAFMRSHHECCAEQAHDPAGGALYLLSYPTRSTKKDKCHETHAHGPRAHARRLNRLCPIRGDQPARRPARPNWKRHGLYRYGLYLPCIRPPDE</sequence>
<accession>A0A1B0ZPI2</accession>
<name>A0A1B0ZPI2_9RHOB</name>
<protein>
    <submittedName>
        <fullName evidence="1">Uncharacterized protein</fullName>
    </submittedName>
</protein>
<dbReference type="EMBL" id="CP015124">
    <property type="protein sequence ID" value="ANP35984.1"/>
    <property type="molecule type" value="Genomic_DNA"/>
</dbReference>
<dbReference type="AlphaFoldDB" id="A0A1B0ZPI2"/>
<evidence type="ECO:0000313" key="1">
    <source>
        <dbReference type="EMBL" id="ANP35984.1"/>
    </source>
</evidence>
<keyword evidence="2" id="KW-1185">Reference proteome</keyword>
<gene>
    <name evidence="1" type="ORF">JL2886_01063</name>
</gene>
<organism evidence="1 2">
    <name type="scientific">Phaeobacter gallaeciensis</name>
    <dbReference type="NCBI Taxonomy" id="60890"/>
    <lineage>
        <taxon>Bacteria</taxon>
        <taxon>Pseudomonadati</taxon>
        <taxon>Pseudomonadota</taxon>
        <taxon>Alphaproteobacteria</taxon>
        <taxon>Rhodobacterales</taxon>
        <taxon>Roseobacteraceae</taxon>
        <taxon>Phaeobacter</taxon>
    </lineage>
</organism>
<proteinExistence type="predicted"/>